<sequence length="374" mass="40936">MTEPPGTPPQDDALAEHVEDPPARGSGPLAFARMAGSSIAAPDAAPWVTDFLNAAYYRRAPGEREVEDLRLAFCILTTHWYRRDPARRLRLADVGAFHRAFGADRLSAGRSSRGTLHRDELLEGAGRLLGDDFAEAYADDARRAWGIAFPTVADRDLYDPGHRLALARLGRLTPESVPPGEQVWHTYPPVAMPSAEAVIGALTRPETWPDYASEIGRFTPLRPGGLADQTFEIEVAAGTASGRPVFTRGYVTITALVTRDDPGALARWFADLEEGLARYGDDEPPAVPEGGTPLVGFDLTTHEGHFMGDGHNRLLLYEHEGRAWVRAAGTWNPMPWHVDRAYRVAGREAQHAFWGQGADVPRSMLHQLALRLGA</sequence>
<evidence type="ECO:0000313" key="3">
    <source>
        <dbReference type="Proteomes" id="UP000321805"/>
    </source>
</evidence>
<dbReference type="EMBL" id="CP042430">
    <property type="protein sequence ID" value="QEC50371.1"/>
    <property type="molecule type" value="Genomic_DNA"/>
</dbReference>
<reference evidence="2 3" key="1">
    <citation type="journal article" date="2018" name="J. Microbiol.">
        <title>Baekduia soli gen. nov., sp. nov., a novel bacterium isolated from the soil of Baekdu Mountain and proposal of a novel family name, Baekduiaceae fam. nov.</title>
        <authorList>
            <person name="An D.S."/>
            <person name="Siddiqi M.Z."/>
            <person name="Kim K.H."/>
            <person name="Yu H.S."/>
            <person name="Im W.T."/>
        </authorList>
    </citation>
    <scope>NUCLEOTIDE SEQUENCE [LARGE SCALE GENOMIC DNA]</scope>
    <source>
        <strain evidence="2 3">BR7-21</strain>
    </source>
</reference>
<evidence type="ECO:0000313" key="2">
    <source>
        <dbReference type="EMBL" id="QEC50371.1"/>
    </source>
</evidence>
<accession>A0A5B8UCH5</accession>
<keyword evidence="3" id="KW-1185">Reference proteome</keyword>
<organism evidence="2 3">
    <name type="scientific">Baekduia soli</name>
    <dbReference type="NCBI Taxonomy" id="496014"/>
    <lineage>
        <taxon>Bacteria</taxon>
        <taxon>Bacillati</taxon>
        <taxon>Actinomycetota</taxon>
        <taxon>Thermoleophilia</taxon>
        <taxon>Solirubrobacterales</taxon>
        <taxon>Baekduiaceae</taxon>
        <taxon>Baekduia</taxon>
    </lineage>
</organism>
<dbReference type="Proteomes" id="UP000321805">
    <property type="component" value="Chromosome"/>
</dbReference>
<gene>
    <name evidence="2" type="ORF">FSW04_24155</name>
</gene>
<evidence type="ECO:0000256" key="1">
    <source>
        <dbReference type="SAM" id="MobiDB-lite"/>
    </source>
</evidence>
<protein>
    <submittedName>
        <fullName evidence="2">Uncharacterized protein</fullName>
    </submittedName>
</protein>
<dbReference type="RefSeq" id="WP_146922930.1">
    <property type="nucleotide sequence ID" value="NZ_CP042430.1"/>
</dbReference>
<feature type="region of interest" description="Disordered" evidence="1">
    <location>
        <begin position="1"/>
        <end position="27"/>
    </location>
</feature>
<dbReference type="KEGG" id="bsol:FSW04_24155"/>
<dbReference type="AlphaFoldDB" id="A0A5B8UCH5"/>
<proteinExistence type="predicted"/>
<name>A0A5B8UCH5_9ACTN</name>
<dbReference type="OrthoDB" id="4823586at2"/>